<dbReference type="PANTHER" id="PTHR33116">
    <property type="entry name" value="REVERSE TRANSCRIPTASE ZINC-BINDING DOMAIN-CONTAINING PROTEIN-RELATED-RELATED"/>
    <property type="match status" value="1"/>
</dbReference>
<comment type="caution">
    <text evidence="1">The sequence shown here is derived from an EMBL/GenBank/DDBJ whole genome shotgun (WGS) entry which is preliminary data.</text>
</comment>
<protein>
    <submittedName>
        <fullName evidence="1">Uncharacterized protein</fullName>
    </submittedName>
</protein>
<proteinExistence type="predicted"/>
<dbReference type="OrthoDB" id="1099392at2759"/>
<gene>
    <name evidence="1" type="ORF">E6C27_scaffold403G00100</name>
</gene>
<sequence length="441" mass="50378">MRNFFREGHADSKINQLVNWNKVSSPPKDGGLGLGGIKIHNTALLAKWGWRYSKEESALWRQVIRSIHGKEAFDWFTKGKSGNSLRSPWVNIARFWRLVDSLASFNLGNGLRIGFRIDPWVGNTPIKEQFSRLFRIALWPRCSFLFFSWPLAFRRSLEDEEITEFQSLLFLLSTEKVVNSDDFRSWSIESHGRFSDKSLSTHLKTASPMDKRLFSAILQSGSPRRINILIWIMVFRFVISSEILQKKSPINVSPSICPLCLKASKNLPHIFLYCPVSSFGWERIFSLFNLVWNFDSSLSASVIQLLSGSNLPKTPRIIWEILSKALLIEIWIERNQRIFHDKARQRAEIMHAADLNAAAWCSLRKEFVNYSIQDICLNWNAMHDEDDSIALRFSVKDCGSARIGWIDMQGLKITINSGLDITGSDDSGKIGGASGGCWQRL</sequence>
<organism evidence="1 2">
    <name type="scientific">Cucumis melo var. makuwa</name>
    <name type="common">Oriental melon</name>
    <dbReference type="NCBI Taxonomy" id="1194695"/>
    <lineage>
        <taxon>Eukaryota</taxon>
        <taxon>Viridiplantae</taxon>
        <taxon>Streptophyta</taxon>
        <taxon>Embryophyta</taxon>
        <taxon>Tracheophyta</taxon>
        <taxon>Spermatophyta</taxon>
        <taxon>Magnoliopsida</taxon>
        <taxon>eudicotyledons</taxon>
        <taxon>Gunneridae</taxon>
        <taxon>Pentapetalae</taxon>
        <taxon>rosids</taxon>
        <taxon>fabids</taxon>
        <taxon>Cucurbitales</taxon>
        <taxon>Cucurbitaceae</taxon>
        <taxon>Benincaseae</taxon>
        <taxon>Cucumis</taxon>
    </lineage>
</organism>
<dbReference type="Proteomes" id="UP000321393">
    <property type="component" value="Unassembled WGS sequence"/>
</dbReference>
<dbReference type="EMBL" id="SSTE01019905">
    <property type="protein sequence ID" value="KAA0035739.1"/>
    <property type="molecule type" value="Genomic_DNA"/>
</dbReference>
<accession>A0A5A7T2Y0</accession>
<dbReference type="AlphaFoldDB" id="A0A5A7T2Y0"/>
<evidence type="ECO:0000313" key="2">
    <source>
        <dbReference type="Proteomes" id="UP000321393"/>
    </source>
</evidence>
<dbReference type="PANTHER" id="PTHR33116:SF78">
    <property type="entry name" value="OS12G0587133 PROTEIN"/>
    <property type="match status" value="1"/>
</dbReference>
<name>A0A5A7T2Y0_CUCMM</name>
<reference evidence="1 2" key="1">
    <citation type="submission" date="2019-08" db="EMBL/GenBank/DDBJ databases">
        <title>Draft genome sequences of two oriental melons (Cucumis melo L. var makuwa).</title>
        <authorList>
            <person name="Kwon S.-Y."/>
        </authorList>
    </citation>
    <scope>NUCLEOTIDE SEQUENCE [LARGE SCALE GENOMIC DNA]</scope>
    <source>
        <strain evidence="2">cv. SW 3</strain>
        <tissue evidence="1">Leaf</tissue>
    </source>
</reference>
<evidence type="ECO:0000313" key="1">
    <source>
        <dbReference type="EMBL" id="KAA0035739.1"/>
    </source>
</evidence>